<organism evidence="1 2">
    <name type="scientific">Schistosoma margrebowiei</name>
    <dbReference type="NCBI Taxonomy" id="48269"/>
    <lineage>
        <taxon>Eukaryota</taxon>
        <taxon>Metazoa</taxon>
        <taxon>Spiralia</taxon>
        <taxon>Lophotrochozoa</taxon>
        <taxon>Platyhelminthes</taxon>
        <taxon>Trematoda</taxon>
        <taxon>Digenea</taxon>
        <taxon>Strigeidida</taxon>
        <taxon>Schistosomatoidea</taxon>
        <taxon>Schistosomatidae</taxon>
        <taxon>Schistosoma</taxon>
    </lineage>
</organism>
<sequence>MEDVRTRRGVDIASDHHLIIVKMKVNLKNQWTTGQTALYRFNTAFLRDTDELNHFMITPNDKFQALQDLLKGEGITMNDKWKVIKKH</sequence>
<dbReference type="AlphaFoldDB" id="A0A183MKS7"/>
<keyword evidence="2" id="KW-1185">Reference proteome</keyword>
<dbReference type="Proteomes" id="UP000277204">
    <property type="component" value="Unassembled WGS sequence"/>
</dbReference>
<dbReference type="EMBL" id="UZAI01017189">
    <property type="protein sequence ID" value="VDP21583.1"/>
    <property type="molecule type" value="Genomic_DNA"/>
</dbReference>
<proteinExistence type="predicted"/>
<name>A0A183MKS7_9TREM</name>
<protein>
    <submittedName>
        <fullName evidence="1">Uncharacterized protein</fullName>
    </submittedName>
</protein>
<evidence type="ECO:0000313" key="2">
    <source>
        <dbReference type="Proteomes" id="UP000277204"/>
    </source>
</evidence>
<gene>
    <name evidence="1" type="ORF">SMRZ_LOCUS16652</name>
</gene>
<accession>A0A183MKS7</accession>
<evidence type="ECO:0000313" key="1">
    <source>
        <dbReference type="EMBL" id="VDP21583.1"/>
    </source>
</evidence>
<reference evidence="1 2" key="1">
    <citation type="submission" date="2018-11" db="EMBL/GenBank/DDBJ databases">
        <authorList>
            <consortium name="Pathogen Informatics"/>
        </authorList>
    </citation>
    <scope>NUCLEOTIDE SEQUENCE [LARGE SCALE GENOMIC DNA]</scope>
    <source>
        <strain evidence="1 2">Zambia</strain>
    </source>
</reference>